<dbReference type="Pfam" id="PF00024">
    <property type="entry name" value="PAN_1"/>
    <property type="match status" value="1"/>
</dbReference>
<accession>V4CFZ0</accession>
<dbReference type="EMBL" id="KB200592">
    <property type="protein sequence ID" value="ESP00960.1"/>
    <property type="molecule type" value="Genomic_DNA"/>
</dbReference>
<dbReference type="AlphaFoldDB" id="V4CFZ0"/>
<dbReference type="SUPFAM" id="SSF57414">
    <property type="entry name" value="Hairpin loop containing domain-like"/>
    <property type="match status" value="1"/>
</dbReference>
<sequence length="127" mass="14543">MKHTIIFAVAILSMVVHLKATRSMFYDAVIKDRIIIRYYLVLTDNESITICALKCFSDTNCLSFAFNGLKRECYLYDSYVLPSESSLDDVGTTIFNESSENSTDNQSTQTLYDEEEIPNYDLDNYGK</sequence>
<dbReference type="RefSeq" id="XP_009048321.1">
    <property type="nucleotide sequence ID" value="XM_009050073.1"/>
</dbReference>
<proteinExistence type="predicted"/>
<dbReference type="PROSITE" id="PS50948">
    <property type="entry name" value="PAN"/>
    <property type="match status" value="1"/>
</dbReference>
<dbReference type="Proteomes" id="UP000030746">
    <property type="component" value="Unassembled WGS sequence"/>
</dbReference>
<dbReference type="GeneID" id="20242229"/>
<name>V4CFZ0_LOTGI</name>
<dbReference type="InterPro" id="IPR003609">
    <property type="entry name" value="Pan_app"/>
</dbReference>
<gene>
    <name evidence="4" type="ORF">LOTGIDRAFT_172887</name>
</gene>
<dbReference type="CTD" id="20242229"/>
<evidence type="ECO:0000259" key="3">
    <source>
        <dbReference type="PROSITE" id="PS50948"/>
    </source>
</evidence>
<organism evidence="4 5">
    <name type="scientific">Lottia gigantea</name>
    <name type="common">Giant owl limpet</name>
    <dbReference type="NCBI Taxonomy" id="225164"/>
    <lineage>
        <taxon>Eukaryota</taxon>
        <taxon>Metazoa</taxon>
        <taxon>Spiralia</taxon>
        <taxon>Lophotrochozoa</taxon>
        <taxon>Mollusca</taxon>
        <taxon>Gastropoda</taxon>
        <taxon>Patellogastropoda</taxon>
        <taxon>Lottioidea</taxon>
        <taxon>Lottiidae</taxon>
        <taxon>Lottia</taxon>
    </lineage>
</organism>
<keyword evidence="2" id="KW-0732">Signal</keyword>
<keyword evidence="5" id="KW-1185">Reference proteome</keyword>
<feature type="compositionally biased region" description="Polar residues" evidence="1">
    <location>
        <begin position="95"/>
        <end position="111"/>
    </location>
</feature>
<feature type="chain" id="PRO_5004719903" description="Apple domain-containing protein" evidence="2">
    <location>
        <begin position="21"/>
        <end position="127"/>
    </location>
</feature>
<evidence type="ECO:0000256" key="2">
    <source>
        <dbReference type="SAM" id="SignalP"/>
    </source>
</evidence>
<reference evidence="4 5" key="1">
    <citation type="journal article" date="2013" name="Nature">
        <title>Insights into bilaterian evolution from three spiralian genomes.</title>
        <authorList>
            <person name="Simakov O."/>
            <person name="Marletaz F."/>
            <person name="Cho S.J."/>
            <person name="Edsinger-Gonzales E."/>
            <person name="Havlak P."/>
            <person name="Hellsten U."/>
            <person name="Kuo D.H."/>
            <person name="Larsson T."/>
            <person name="Lv J."/>
            <person name="Arendt D."/>
            <person name="Savage R."/>
            <person name="Osoegawa K."/>
            <person name="de Jong P."/>
            <person name="Grimwood J."/>
            <person name="Chapman J.A."/>
            <person name="Shapiro H."/>
            <person name="Aerts A."/>
            <person name="Otillar R.P."/>
            <person name="Terry A.Y."/>
            <person name="Boore J.L."/>
            <person name="Grigoriev I.V."/>
            <person name="Lindberg D.R."/>
            <person name="Seaver E.C."/>
            <person name="Weisblat D.A."/>
            <person name="Putnam N.H."/>
            <person name="Rokhsar D.S."/>
        </authorList>
    </citation>
    <scope>NUCLEOTIDE SEQUENCE [LARGE SCALE GENOMIC DNA]</scope>
</reference>
<feature type="region of interest" description="Disordered" evidence="1">
    <location>
        <begin position="95"/>
        <end position="127"/>
    </location>
</feature>
<evidence type="ECO:0000313" key="5">
    <source>
        <dbReference type="Proteomes" id="UP000030746"/>
    </source>
</evidence>
<feature type="domain" description="Apple" evidence="3">
    <location>
        <begin position="20"/>
        <end position="99"/>
    </location>
</feature>
<dbReference type="KEGG" id="lgi:LOTGIDRAFT_172887"/>
<dbReference type="HOGENOM" id="CLU_1972984_0_0_1"/>
<evidence type="ECO:0000313" key="4">
    <source>
        <dbReference type="EMBL" id="ESP00960.1"/>
    </source>
</evidence>
<evidence type="ECO:0000256" key="1">
    <source>
        <dbReference type="SAM" id="MobiDB-lite"/>
    </source>
</evidence>
<feature type="signal peptide" evidence="2">
    <location>
        <begin position="1"/>
        <end position="20"/>
    </location>
</feature>
<protein>
    <recommendedName>
        <fullName evidence="3">Apple domain-containing protein</fullName>
    </recommendedName>
</protein>